<dbReference type="RefSeq" id="WP_188363145.1">
    <property type="nucleotide sequence ID" value="NZ_BMFG01000015.1"/>
</dbReference>
<dbReference type="Proteomes" id="UP000625735">
    <property type="component" value="Unassembled WGS sequence"/>
</dbReference>
<keyword evidence="1" id="KW-0732">Signal</keyword>
<name>A0A917DFE0_9FLAO</name>
<evidence type="ECO:0000313" key="2">
    <source>
        <dbReference type="EMBL" id="GGD35832.1"/>
    </source>
</evidence>
<gene>
    <name evidence="2" type="ORF">GCM10011343_27120</name>
</gene>
<sequence length="1135" mass="129906">MLKKCVLGLLLLLISSLSAQESETPYQSKKIVASKDTISLEKVSINKAFFKIFDSNGVEIDTSYYVTNFQKGTLLFKKEFNNSDTLTVRYLKFPDYLTKTYSVFDEIQIVPNQTGYGDLYRFSKDPKKINTPFSGLTTSGSITRGLTVGNNQNAVVNSNLDLQISGKISNDVSIRASIQDSNIPLQEGGYSQKLDEFDQIFIELYAKNWKIRAGDLFLENRQSRFLNFNKKVQGIATDFSFGTPEKRTTVTASAALVRGQYAKSNFIGQEGNQGPYKLRGNNGELYVLVISGSERVYVNGLLLQRGENNHYIIDYNAGEIIFTSLYPITSEMRITIEYQYAERSYTRLITYGGVTHEQKKWQIGGYVYSENDIKNQPLQQNLSPEQVEVLKNAGDDINLMNAPSAYLDSFSENKILYKKTFINGIEVFEFSNNPEDELYNVRFSLVGNTNGNYILTNSQAIGRIYEYVAPIAGIPQGNYEPIIRLVAPTKIQIATLLGKFSPNEKTAVDFELGISNSDKNLFSNIDDENNQGIAGRINARQRLFTGKWTLDALANYQFVQQDFQTIERLFTIEFDRDWSLTNPMGNQSLLISGLELRNAEKGFVRYQLEKLDFSESFSGNRHLVEGIYKDKNWNLQNQGSFMKSDGDIADSKFLRNQTQVRYHFDKNWVGTSYRMEDVSEKIKATITFSPLSQRFNEYGVFAGRGDSTKVFVEIGYLHRVNDSLQNGSIERVNKSNSYYIKSKLIQNDKSDLSLFVNYRNLKYIDTSRPDETSLNSRLLYNDRFFNQLVQITSAFETSSGTIAQQEFTYVEVEPGLGIYTWIDYNGNGIQELEEFEVAPFPDQARYIRVFLPNQVFVPTHQNKFSQSVTLNPIQWQNEKGIKKLASYFYNQTSFLVDRKIRRSENNFDLNPFSNDATDLLGLNASFRNSLFYNRGKQKHSLTYTYINNRAKNLLSSGSQEVKNSSHQMQYAHLFQKTWLLSFLGKTVVSESESENFDIRNFEINGYQLAPKLAYLFSQSTSLDVFYEYQIKTNQINDLEELQQQRIGTSFTYSGKKQFTMNGEFSLYNNDFFGNATSAVGFQMLEGLLPGRNQTWRLLLQKNLTQFLDININYQGRKSETSKSIHTGSVQLRAYF</sequence>
<feature type="chain" id="PRO_5037526547" evidence="1">
    <location>
        <begin position="20"/>
        <end position="1135"/>
    </location>
</feature>
<keyword evidence="3" id="KW-1185">Reference proteome</keyword>
<evidence type="ECO:0000256" key="1">
    <source>
        <dbReference type="SAM" id="SignalP"/>
    </source>
</evidence>
<evidence type="ECO:0000313" key="3">
    <source>
        <dbReference type="Proteomes" id="UP000625735"/>
    </source>
</evidence>
<protein>
    <submittedName>
        <fullName evidence="2">Uncharacterized protein</fullName>
    </submittedName>
</protein>
<feature type="signal peptide" evidence="1">
    <location>
        <begin position="1"/>
        <end position="19"/>
    </location>
</feature>
<comment type="caution">
    <text evidence="2">The sequence shown here is derived from an EMBL/GenBank/DDBJ whole genome shotgun (WGS) entry which is preliminary data.</text>
</comment>
<organism evidence="2 3">
    <name type="scientific">Flavobacterium orientale</name>
    <dbReference type="NCBI Taxonomy" id="1756020"/>
    <lineage>
        <taxon>Bacteria</taxon>
        <taxon>Pseudomonadati</taxon>
        <taxon>Bacteroidota</taxon>
        <taxon>Flavobacteriia</taxon>
        <taxon>Flavobacteriales</taxon>
        <taxon>Flavobacteriaceae</taxon>
        <taxon>Flavobacterium</taxon>
    </lineage>
</organism>
<proteinExistence type="predicted"/>
<accession>A0A917DFE0</accession>
<dbReference type="EMBL" id="BMFG01000015">
    <property type="protein sequence ID" value="GGD35832.1"/>
    <property type="molecule type" value="Genomic_DNA"/>
</dbReference>
<reference evidence="2" key="2">
    <citation type="submission" date="2020-09" db="EMBL/GenBank/DDBJ databases">
        <authorList>
            <person name="Sun Q."/>
            <person name="Zhou Y."/>
        </authorList>
    </citation>
    <scope>NUCLEOTIDE SEQUENCE</scope>
    <source>
        <strain evidence="2">CGMCC 1.12506</strain>
    </source>
</reference>
<reference evidence="2" key="1">
    <citation type="journal article" date="2014" name="Int. J. Syst. Evol. Microbiol.">
        <title>Complete genome sequence of Corynebacterium casei LMG S-19264T (=DSM 44701T), isolated from a smear-ripened cheese.</title>
        <authorList>
            <consortium name="US DOE Joint Genome Institute (JGI-PGF)"/>
            <person name="Walter F."/>
            <person name="Albersmeier A."/>
            <person name="Kalinowski J."/>
            <person name="Ruckert C."/>
        </authorList>
    </citation>
    <scope>NUCLEOTIDE SEQUENCE</scope>
    <source>
        <strain evidence="2">CGMCC 1.12506</strain>
    </source>
</reference>
<dbReference type="AlphaFoldDB" id="A0A917DFE0"/>